<feature type="transmembrane region" description="Helical" evidence="1">
    <location>
        <begin position="69"/>
        <end position="91"/>
    </location>
</feature>
<evidence type="ECO:0000313" key="4">
    <source>
        <dbReference type="Proteomes" id="UP000291483"/>
    </source>
</evidence>
<organism evidence="3 4">
    <name type="scientific">Microterricola gilva</name>
    <dbReference type="NCBI Taxonomy" id="393267"/>
    <lineage>
        <taxon>Bacteria</taxon>
        <taxon>Bacillati</taxon>
        <taxon>Actinomycetota</taxon>
        <taxon>Actinomycetes</taxon>
        <taxon>Micrococcales</taxon>
        <taxon>Microbacteriaceae</taxon>
        <taxon>Microterricola</taxon>
    </lineage>
</organism>
<dbReference type="GO" id="GO:0016747">
    <property type="term" value="F:acyltransferase activity, transferring groups other than amino-acyl groups"/>
    <property type="evidence" value="ECO:0007669"/>
    <property type="project" value="InterPro"/>
</dbReference>
<keyword evidence="3" id="KW-0808">Transferase</keyword>
<dbReference type="Proteomes" id="UP000291483">
    <property type="component" value="Unassembled WGS sequence"/>
</dbReference>
<feature type="transmembrane region" description="Helical" evidence="1">
    <location>
        <begin position="306"/>
        <end position="325"/>
    </location>
</feature>
<keyword evidence="4" id="KW-1185">Reference proteome</keyword>
<keyword evidence="1" id="KW-0812">Transmembrane</keyword>
<keyword evidence="1" id="KW-0472">Membrane</keyword>
<evidence type="ECO:0000313" key="3">
    <source>
        <dbReference type="EMBL" id="RZU64813.1"/>
    </source>
</evidence>
<feature type="transmembrane region" description="Helical" evidence="1">
    <location>
        <begin position="140"/>
        <end position="159"/>
    </location>
</feature>
<evidence type="ECO:0000259" key="2">
    <source>
        <dbReference type="Pfam" id="PF01757"/>
    </source>
</evidence>
<accession>A0A4Q8ALH8</accession>
<sequence>MARSPVPQANDSGSGGAPPERDAVVDLVRVACLMLVVVGHLLMVGAIIIPGQGLVIRPTLLEQPWLAPVTWFAQIMPLFFMVGGVVGLGSWERLERAGGTASDFIRSRILRLARPAIPLFAFFTIAIVVLHLVGIAPESIWAMALGVASPLWFLAAYAFTQTFLPGMATFHRIAPRTTLAALAVGATALDLVRLGTGVEALGLLNMTFVWLFAQQLGFWVADGWFARRSRWSILGIAAGSFAALLLLVMAGYPESMLDNLNPPTPAIIVLAVGQCSLLMLVYPLLGRAMRLRSARAIVGVIGSRLMTIYLWHLPVFALVVGLLLLTPLPAEPPGSAIWWWTRPAILALSGIVLYAISIPLGRLEQAPAALPRGTHVSDGVIGISVSLLVLPPFWVTVFGLNFWVALAGTASLSIAVIAQRPLGYSERSLAPGFNGPESAS</sequence>
<feature type="transmembrane region" description="Helical" evidence="1">
    <location>
        <begin position="233"/>
        <end position="252"/>
    </location>
</feature>
<dbReference type="OrthoDB" id="8206682at2"/>
<feature type="transmembrane region" description="Helical" evidence="1">
    <location>
        <begin position="27"/>
        <end position="49"/>
    </location>
</feature>
<feature type="transmembrane region" description="Helical" evidence="1">
    <location>
        <begin position="112"/>
        <end position="134"/>
    </location>
</feature>
<reference evidence="3 4" key="1">
    <citation type="submission" date="2019-02" db="EMBL/GenBank/DDBJ databases">
        <title>Sequencing the genomes of 1000 actinobacteria strains.</title>
        <authorList>
            <person name="Klenk H.-P."/>
        </authorList>
    </citation>
    <scope>NUCLEOTIDE SEQUENCE [LARGE SCALE GENOMIC DNA]</scope>
    <source>
        <strain evidence="3 4">DSM 18319</strain>
    </source>
</reference>
<proteinExistence type="predicted"/>
<feature type="domain" description="Acyltransferase 3" evidence="2">
    <location>
        <begin position="25"/>
        <end position="359"/>
    </location>
</feature>
<dbReference type="InterPro" id="IPR002656">
    <property type="entry name" value="Acyl_transf_3_dom"/>
</dbReference>
<feature type="transmembrane region" description="Helical" evidence="1">
    <location>
        <begin position="376"/>
        <end position="394"/>
    </location>
</feature>
<feature type="transmembrane region" description="Helical" evidence="1">
    <location>
        <begin position="202"/>
        <end position="221"/>
    </location>
</feature>
<feature type="transmembrane region" description="Helical" evidence="1">
    <location>
        <begin position="264"/>
        <end position="285"/>
    </location>
</feature>
<keyword evidence="1" id="KW-1133">Transmembrane helix</keyword>
<evidence type="ECO:0000256" key="1">
    <source>
        <dbReference type="SAM" id="Phobius"/>
    </source>
</evidence>
<dbReference type="Pfam" id="PF01757">
    <property type="entry name" value="Acyl_transf_3"/>
    <property type="match status" value="1"/>
</dbReference>
<feature type="transmembrane region" description="Helical" evidence="1">
    <location>
        <begin position="337"/>
        <end position="356"/>
    </location>
</feature>
<name>A0A4Q8ALH8_9MICO</name>
<protein>
    <submittedName>
        <fullName evidence="3">Fucose 4-O-acetylase-like acetyltransferase</fullName>
    </submittedName>
</protein>
<feature type="transmembrane region" description="Helical" evidence="1">
    <location>
        <begin position="179"/>
        <end position="196"/>
    </location>
</feature>
<dbReference type="AlphaFoldDB" id="A0A4Q8ALH8"/>
<dbReference type="EMBL" id="SHLC01000001">
    <property type="protein sequence ID" value="RZU64813.1"/>
    <property type="molecule type" value="Genomic_DNA"/>
</dbReference>
<dbReference type="RefSeq" id="WP_130505254.1">
    <property type="nucleotide sequence ID" value="NZ_SHLC01000001.1"/>
</dbReference>
<gene>
    <name evidence="3" type="ORF">EV379_1122</name>
</gene>
<comment type="caution">
    <text evidence="3">The sequence shown here is derived from an EMBL/GenBank/DDBJ whole genome shotgun (WGS) entry which is preliminary data.</text>
</comment>